<dbReference type="InterPro" id="IPR036514">
    <property type="entry name" value="SGNH_hydro_sf"/>
</dbReference>
<feature type="signal peptide" evidence="1">
    <location>
        <begin position="1"/>
        <end position="20"/>
    </location>
</feature>
<keyword evidence="3" id="KW-1185">Reference proteome</keyword>
<dbReference type="Proteomes" id="UP001152766">
    <property type="component" value="Unassembled WGS sequence"/>
</dbReference>
<feature type="chain" id="PRO_5040833512" description="PEP-CTERM sorting domain-containing protein" evidence="1">
    <location>
        <begin position="21"/>
        <end position="400"/>
    </location>
</feature>
<evidence type="ECO:0008006" key="4">
    <source>
        <dbReference type="Google" id="ProtNLM"/>
    </source>
</evidence>
<dbReference type="GO" id="GO:0016788">
    <property type="term" value="F:hydrolase activity, acting on ester bonds"/>
    <property type="evidence" value="ECO:0007669"/>
    <property type="project" value="UniProtKB-ARBA"/>
</dbReference>
<accession>A0A9X4LKL7</accession>
<proteinExistence type="predicted"/>
<reference evidence="2" key="1">
    <citation type="submission" date="2019-02" db="EMBL/GenBank/DDBJ databases">
        <title>Draft genome of the type strain Pelomonas aquatica CCUG 52575T.</title>
        <authorList>
            <person name="Gomila M."/>
            <person name="Lalucat J."/>
        </authorList>
    </citation>
    <scope>NUCLEOTIDE SEQUENCE</scope>
    <source>
        <strain evidence="2">CCUG 52575</strain>
    </source>
</reference>
<protein>
    <recommendedName>
        <fullName evidence="4">PEP-CTERM sorting domain-containing protein</fullName>
    </recommendedName>
</protein>
<name>A0A9X4LKL7_9BURK</name>
<keyword evidence="1" id="KW-0732">Signal</keyword>
<dbReference type="Gene3D" id="3.40.50.1110">
    <property type="entry name" value="SGNH hydrolase"/>
    <property type="match status" value="2"/>
</dbReference>
<dbReference type="RefSeq" id="WP_268152946.1">
    <property type="nucleotide sequence ID" value="NZ_JAPPUW010000018.1"/>
</dbReference>
<evidence type="ECO:0000313" key="2">
    <source>
        <dbReference type="EMBL" id="MDG0864963.1"/>
    </source>
</evidence>
<comment type="caution">
    <text evidence="2">The sequence shown here is derived from an EMBL/GenBank/DDBJ whole genome shotgun (WGS) entry which is preliminary data.</text>
</comment>
<evidence type="ECO:0000256" key="1">
    <source>
        <dbReference type="SAM" id="SignalP"/>
    </source>
</evidence>
<dbReference type="EMBL" id="SGUG01000047">
    <property type="protein sequence ID" value="MDG0864963.1"/>
    <property type="molecule type" value="Genomic_DNA"/>
</dbReference>
<organism evidence="2 3">
    <name type="scientific">Pelomonas aquatica</name>
    <dbReference type="NCBI Taxonomy" id="431058"/>
    <lineage>
        <taxon>Bacteria</taxon>
        <taxon>Pseudomonadati</taxon>
        <taxon>Pseudomonadota</taxon>
        <taxon>Betaproteobacteria</taxon>
        <taxon>Burkholderiales</taxon>
        <taxon>Sphaerotilaceae</taxon>
        <taxon>Roseateles</taxon>
    </lineage>
</organism>
<sequence>MNRGLPLLALAAVLAGPAIAAEPVAVLFVGNSYTFGRADPVMGYNAAAVHDLTAGFNAANPAGTNSHPAGTPGAGSFEPHPWGGVPGIVKKMADEAGLAWDVSLSTRNAASLRGHFLQAYNADWPLRANVASRRWDSVVLQEQSDAALPAGRSHNANLAAFDAFADRFERFIHDGAAQRFTEAELFGGLAACVATGLPEAACNAPHDIAANPNASAATRVWLEQTWARPDLVEAHAATRPDLDSPDGRPVGTGQAAPTYYASLAAMTADLHAAFQARAAANPGFAGVVPVGDAFQRAVGQGLARGHGFYGRADATGAIDLWWLDRTHASRYGSYLAALTLFGRLSGRDPLTLGSGEQAAADLGIDAATARALQRVASEQLGFVPAAALSPGTRPGSAPTR</sequence>
<dbReference type="AlphaFoldDB" id="A0A9X4LKL7"/>
<gene>
    <name evidence="2" type="ORF">EXJ73_21105</name>
</gene>
<evidence type="ECO:0000313" key="3">
    <source>
        <dbReference type="Proteomes" id="UP001152766"/>
    </source>
</evidence>